<dbReference type="PANTHER" id="PTHR18964">
    <property type="entry name" value="ROK (REPRESSOR, ORF, KINASE) FAMILY"/>
    <property type="match status" value="1"/>
</dbReference>
<evidence type="ECO:0000313" key="1">
    <source>
        <dbReference type="EMBL" id="MBC3941429.1"/>
    </source>
</evidence>
<dbReference type="InterPro" id="IPR043129">
    <property type="entry name" value="ATPase_NBD"/>
</dbReference>
<dbReference type="InterPro" id="IPR036388">
    <property type="entry name" value="WH-like_DNA-bd_sf"/>
</dbReference>
<organism evidence="1 2">
    <name type="scientific">Sphingomonas albertensis</name>
    <dbReference type="NCBI Taxonomy" id="2762591"/>
    <lineage>
        <taxon>Bacteria</taxon>
        <taxon>Pseudomonadati</taxon>
        <taxon>Pseudomonadota</taxon>
        <taxon>Alphaproteobacteria</taxon>
        <taxon>Sphingomonadales</taxon>
        <taxon>Sphingomonadaceae</taxon>
        <taxon>Sphingomonas</taxon>
    </lineage>
</organism>
<reference evidence="1 2" key="1">
    <citation type="submission" date="2020-08" db="EMBL/GenBank/DDBJ databases">
        <title>Putative novel bacterial strains isolated from necrotic wheat leaf tissues caused by Xanthomonas translucens.</title>
        <authorList>
            <person name="Tambong J.T."/>
        </authorList>
    </citation>
    <scope>NUCLEOTIDE SEQUENCE [LARGE SCALE GENOMIC DNA]</scope>
    <source>
        <strain evidence="2">DOAB 1063</strain>
    </source>
</reference>
<dbReference type="SUPFAM" id="SSF46785">
    <property type="entry name" value="Winged helix' DNA-binding domain"/>
    <property type="match status" value="1"/>
</dbReference>
<dbReference type="CDD" id="cd23763">
    <property type="entry name" value="ASKHA_ATPase_ROK"/>
    <property type="match status" value="1"/>
</dbReference>
<name>A0ABR7ALV1_9SPHN</name>
<comment type="caution">
    <text evidence="1">The sequence shown here is derived from an EMBL/GenBank/DDBJ whole genome shotgun (WGS) entry which is preliminary data.</text>
</comment>
<dbReference type="PANTHER" id="PTHR18964:SF169">
    <property type="entry name" value="N-ACETYLMANNOSAMINE KINASE"/>
    <property type="match status" value="1"/>
</dbReference>
<sequence>MRQREKPDIVLSSDQKRIVWHIRTTGPASRSKIATDLNMHNASMTRLARELVILGCLEELDDHIAGRGRPSVPLTLSGRAGYSAGAMAHPGWIELVLLDFSGKVLARHAEPFTSPRPKDFAELVSLRLRELSSSTEIMRLKFLGLGIAIPGNAADASSYWTVEWLEGWRNIRYPDFFEDYLNFPVWVENESTLAGLADFYDHGLMLSCSSAISIFIGHGVGGSIIYRHNVISGEYGNAGDIGRLFPAMNEPRPSGIDLVRDLNAAGANLQSLFDVSKYVDSHADIIANWTARASKQLLTLVESGAAWIDPGAIVVTGSIPVMILDAIAQEMRQSQWIFGAAPKRTPAIYASRLGSWAMPIGAAMLPIHNVMAIRD</sequence>
<dbReference type="Gene3D" id="3.30.420.40">
    <property type="match status" value="2"/>
</dbReference>
<accession>A0ABR7ALV1</accession>
<dbReference type="EMBL" id="JACONT010000010">
    <property type="protein sequence ID" value="MBC3941429.1"/>
    <property type="molecule type" value="Genomic_DNA"/>
</dbReference>
<proteinExistence type="predicted"/>
<evidence type="ECO:0000313" key="2">
    <source>
        <dbReference type="Proteomes" id="UP000597613"/>
    </source>
</evidence>
<dbReference type="Proteomes" id="UP000597613">
    <property type="component" value="Unassembled WGS sequence"/>
</dbReference>
<keyword evidence="2" id="KW-1185">Reference proteome</keyword>
<protein>
    <submittedName>
        <fullName evidence="1">ROK family transcriptional regulator</fullName>
    </submittedName>
</protein>
<gene>
    <name evidence="1" type="ORF">H8S47_06985</name>
</gene>
<dbReference type="InterPro" id="IPR036390">
    <property type="entry name" value="WH_DNA-bd_sf"/>
</dbReference>
<dbReference type="Pfam" id="PF00480">
    <property type="entry name" value="ROK"/>
    <property type="match status" value="1"/>
</dbReference>
<dbReference type="InterPro" id="IPR000600">
    <property type="entry name" value="ROK"/>
</dbReference>
<dbReference type="Gene3D" id="1.10.10.10">
    <property type="entry name" value="Winged helix-like DNA-binding domain superfamily/Winged helix DNA-binding domain"/>
    <property type="match status" value="1"/>
</dbReference>
<dbReference type="SUPFAM" id="SSF53067">
    <property type="entry name" value="Actin-like ATPase domain"/>
    <property type="match status" value="1"/>
</dbReference>